<evidence type="ECO:0000313" key="2">
    <source>
        <dbReference type="Proteomes" id="UP000824087"/>
    </source>
</evidence>
<dbReference type="EMBL" id="DVML01000007">
    <property type="protein sequence ID" value="HIU22053.1"/>
    <property type="molecule type" value="Genomic_DNA"/>
</dbReference>
<protein>
    <submittedName>
        <fullName evidence="1">Uncharacterized protein</fullName>
    </submittedName>
</protein>
<evidence type="ECO:0000313" key="1">
    <source>
        <dbReference type="EMBL" id="HIU22053.1"/>
    </source>
</evidence>
<reference evidence="1" key="1">
    <citation type="submission" date="2020-10" db="EMBL/GenBank/DDBJ databases">
        <authorList>
            <person name="Gilroy R."/>
        </authorList>
    </citation>
    <scope>NUCLEOTIDE SEQUENCE</scope>
    <source>
        <strain evidence="1">CHK197-8231</strain>
    </source>
</reference>
<gene>
    <name evidence="1" type="ORF">IAD49_00510</name>
</gene>
<comment type="caution">
    <text evidence="1">The sequence shown here is derived from an EMBL/GenBank/DDBJ whole genome shotgun (WGS) entry which is preliminary data.</text>
</comment>
<organism evidence="1 2">
    <name type="scientific">Candidatus Fimihabitans intestinipullorum</name>
    <dbReference type="NCBI Taxonomy" id="2840820"/>
    <lineage>
        <taxon>Bacteria</taxon>
        <taxon>Bacillati</taxon>
        <taxon>Mycoplasmatota</taxon>
        <taxon>Mycoplasmatota incertae sedis</taxon>
        <taxon>Candidatus Fimihabitans</taxon>
    </lineage>
</organism>
<proteinExistence type="predicted"/>
<reference evidence="1" key="2">
    <citation type="journal article" date="2021" name="PeerJ">
        <title>Extensive microbial diversity within the chicken gut microbiome revealed by metagenomics and culture.</title>
        <authorList>
            <person name="Gilroy R."/>
            <person name="Ravi A."/>
            <person name="Getino M."/>
            <person name="Pursley I."/>
            <person name="Horton D.L."/>
            <person name="Alikhan N.F."/>
            <person name="Baker D."/>
            <person name="Gharbi K."/>
            <person name="Hall N."/>
            <person name="Watson M."/>
            <person name="Adriaenssens E.M."/>
            <person name="Foster-Nyarko E."/>
            <person name="Jarju S."/>
            <person name="Secka A."/>
            <person name="Antonio M."/>
            <person name="Oren A."/>
            <person name="Chaudhuri R.R."/>
            <person name="La Ragione R."/>
            <person name="Hildebrand F."/>
            <person name="Pallen M.J."/>
        </authorList>
    </citation>
    <scope>NUCLEOTIDE SEQUENCE</scope>
    <source>
        <strain evidence="1">CHK197-8231</strain>
    </source>
</reference>
<dbReference type="Proteomes" id="UP000824087">
    <property type="component" value="Unassembled WGS sequence"/>
</dbReference>
<name>A0A9D1HUU5_9BACT</name>
<accession>A0A9D1HUU5</accession>
<sequence length="88" mass="9690">MIEFQSGASFTVAGSVLYEGKNMLYLVSVDHNALPMIGIVEEENGQDRIDILDVKDPENKESVQELMALFQAEAKSMIERGIGDGKEV</sequence>
<dbReference type="AlphaFoldDB" id="A0A9D1HUU5"/>